<dbReference type="EMBL" id="CP081295">
    <property type="protein sequence ID" value="QZD90056.1"/>
    <property type="molecule type" value="Genomic_DNA"/>
</dbReference>
<feature type="region of interest" description="Disordered" evidence="1">
    <location>
        <begin position="1"/>
        <end position="34"/>
    </location>
</feature>
<reference evidence="2 3" key="1">
    <citation type="submission" date="2021-08" db="EMBL/GenBank/DDBJ databases">
        <title>Comparative Genomics Analysis of the Genus Qipengyuania Reveals Extensive Genetic Diversity and Metabolic Versatility, Including the Description of Fifteen Novel Species.</title>
        <authorList>
            <person name="Liu Y."/>
        </authorList>
    </citation>
    <scope>NUCLEOTIDE SEQUENCE [LARGE SCALE GENOMIC DNA]</scope>
    <source>
        <strain evidence="2 3">1NDH13</strain>
    </source>
</reference>
<sequence>MALLSACSQPDDDFHSFTPDPERMHPPVSDTNAPTISELEAQGFKRTLWDADHYACAADCDAIHYYAFYLGRATPDELCPQWRDERLGGLAACREMLMDASQYVCPATRDQFDDDNWTCRPLD</sequence>
<accession>A0ABX8ZM29</accession>
<keyword evidence="3" id="KW-1185">Reference proteome</keyword>
<dbReference type="RefSeq" id="WP_221425530.1">
    <property type="nucleotide sequence ID" value="NZ_CP081295.1"/>
</dbReference>
<proteinExistence type="predicted"/>
<name>A0ABX8ZM29_9SPHN</name>
<evidence type="ECO:0000256" key="1">
    <source>
        <dbReference type="SAM" id="MobiDB-lite"/>
    </source>
</evidence>
<gene>
    <name evidence="2" type="ORF">K3148_01190</name>
</gene>
<evidence type="ECO:0008006" key="4">
    <source>
        <dbReference type="Google" id="ProtNLM"/>
    </source>
</evidence>
<evidence type="ECO:0000313" key="2">
    <source>
        <dbReference type="EMBL" id="QZD90056.1"/>
    </source>
</evidence>
<feature type="compositionally biased region" description="Basic and acidic residues" evidence="1">
    <location>
        <begin position="12"/>
        <end position="25"/>
    </location>
</feature>
<evidence type="ECO:0000313" key="3">
    <source>
        <dbReference type="Proteomes" id="UP000824281"/>
    </source>
</evidence>
<dbReference type="Proteomes" id="UP000824281">
    <property type="component" value="Chromosome"/>
</dbReference>
<organism evidence="2 3">
    <name type="scientific">Qipengyuania aurantiaca</name>
    <dbReference type="NCBI Taxonomy" id="2867233"/>
    <lineage>
        <taxon>Bacteria</taxon>
        <taxon>Pseudomonadati</taxon>
        <taxon>Pseudomonadota</taxon>
        <taxon>Alphaproteobacteria</taxon>
        <taxon>Sphingomonadales</taxon>
        <taxon>Erythrobacteraceae</taxon>
        <taxon>Qipengyuania</taxon>
    </lineage>
</organism>
<protein>
    <recommendedName>
        <fullName evidence="4">Lipoprotein</fullName>
    </recommendedName>
</protein>